<sequence>MTDESSPRDNKQEPESAPKIIVDSDWKEQVEKEKAAAAEAAAAPEIEAATTPADETADASDETGTGGAADDVAVGEATEAGAAGQRAMPEPSFEVLVSMLFTQAISALGQMPNPIDGKTSVDKAMAKHSIDMLEMLDGKTKGNLSDDESQMLSEALHALRMAYVGVRG</sequence>
<dbReference type="RefSeq" id="WP_146390265.1">
    <property type="nucleotide sequence ID" value="NZ_SJPK01000002.1"/>
</dbReference>
<evidence type="ECO:0000313" key="3">
    <source>
        <dbReference type="Proteomes" id="UP000318053"/>
    </source>
</evidence>
<name>A0A5C5YGT3_9BACT</name>
<dbReference type="EMBL" id="SJPK01000002">
    <property type="protein sequence ID" value="TWT74259.1"/>
    <property type="molecule type" value="Genomic_DNA"/>
</dbReference>
<accession>A0A5C5YGT3</accession>
<feature type="compositionally biased region" description="Low complexity" evidence="1">
    <location>
        <begin position="37"/>
        <end position="54"/>
    </location>
</feature>
<proteinExistence type="predicted"/>
<comment type="caution">
    <text evidence="2">The sequence shown here is derived from an EMBL/GenBank/DDBJ whole genome shotgun (WGS) entry which is preliminary data.</text>
</comment>
<feature type="region of interest" description="Disordered" evidence="1">
    <location>
        <begin position="1"/>
        <end position="88"/>
    </location>
</feature>
<protein>
    <recommendedName>
        <fullName evidence="4">DUF1844 domain-containing protein</fullName>
    </recommendedName>
</protein>
<evidence type="ECO:0000256" key="1">
    <source>
        <dbReference type="SAM" id="MobiDB-lite"/>
    </source>
</evidence>
<dbReference type="InterPro" id="IPR014995">
    <property type="entry name" value="DUF1844"/>
</dbReference>
<dbReference type="Pfam" id="PF08899">
    <property type="entry name" value="DUF1844"/>
    <property type="match status" value="1"/>
</dbReference>
<gene>
    <name evidence="2" type="ORF">CA85_11460</name>
</gene>
<dbReference type="Proteomes" id="UP000318053">
    <property type="component" value="Unassembled WGS sequence"/>
</dbReference>
<feature type="compositionally biased region" description="Low complexity" evidence="1">
    <location>
        <begin position="68"/>
        <end position="84"/>
    </location>
</feature>
<dbReference type="OrthoDB" id="9799618at2"/>
<keyword evidence="3" id="KW-1185">Reference proteome</keyword>
<reference evidence="2 3" key="1">
    <citation type="submission" date="2019-02" db="EMBL/GenBank/DDBJ databases">
        <title>Deep-cultivation of Planctomycetes and their phenomic and genomic characterization uncovers novel biology.</title>
        <authorList>
            <person name="Wiegand S."/>
            <person name="Jogler M."/>
            <person name="Boedeker C."/>
            <person name="Pinto D."/>
            <person name="Vollmers J."/>
            <person name="Rivas-Marin E."/>
            <person name="Kohn T."/>
            <person name="Peeters S.H."/>
            <person name="Heuer A."/>
            <person name="Rast P."/>
            <person name="Oberbeckmann S."/>
            <person name="Bunk B."/>
            <person name="Jeske O."/>
            <person name="Meyerdierks A."/>
            <person name="Storesund J.E."/>
            <person name="Kallscheuer N."/>
            <person name="Luecker S."/>
            <person name="Lage O.M."/>
            <person name="Pohl T."/>
            <person name="Merkel B.J."/>
            <person name="Hornburger P."/>
            <person name="Mueller R.-W."/>
            <person name="Bruemmer F."/>
            <person name="Labrenz M."/>
            <person name="Spormann A.M."/>
            <person name="Op Den Camp H."/>
            <person name="Overmann J."/>
            <person name="Amann R."/>
            <person name="Jetten M.S.M."/>
            <person name="Mascher T."/>
            <person name="Medema M.H."/>
            <person name="Devos D.P."/>
            <person name="Kaster A.-K."/>
            <person name="Ovreas L."/>
            <person name="Rohde M."/>
            <person name="Galperin M.Y."/>
            <person name="Jogler C."/>
        </authorList>
    </citation>
    <scope>NUCLEOTIDE SEQUENCE [LARGE SCALE GENOMIC DNA]</scope>
    <source>
        <strain evidence="2 3">CA85</strain>
    </source>
</reference>
<organism evidence="2 3">
    <name type="scientific">Allorhodopirellula solitaria</name>
    <dbReference type="NCBI Taxonomy" id="2527987"/>
    <lineage>
        <taxon>Bacteria</taxon>
        <taxon>Pseudomonadati</taxon>
        <taxon>Planctomycetota</taxon>
        <taxon>Planctomycetia</taxon>
        <taxon>Pirellulales</taxon>
        <taxon>Pirellulaceae</taxon>
        <taxon>Allorhodopirellula</taxon>
    </lineage>
</organism>
<dbReference type="AlphaFoldDB" id="A0A5C5YGT3"/>
<evidence type="ECO:0000313" key="2">
    <source>
        <dbReference type="EMBL" id="TWT74259.1"/>
    </source>
</evidence>
<feature type="compositionally biased region" description="Basic and acidic residues" evidence="1">
    <location>
        <begin position="1"/>
        <end position="36"/>
    </location>
</feature>
<evidence type="ECO:0008006" key="4">
    <source>
        <dbReference type="Google" id="ProtNLM"/>
    </source>
</evidence>